<reference evidence="1 2" key="1">
    <citation type="journal article" date="2014" name="Int. J. Syst. Evol. Microbiol.">
        <title>Phaeodactylibacter xiamenensis gen. nov., sp. nov., a member of the family Saprospiraceae isolated from the marine alga Phaeodactylum tricornutum.</title>
        <authorList>
            <person name="Chen Z.Jr."/>
            <person name="Lei X."/>
            <person name="Lai Q."/>
            <person name="Li Y."/>
            <person name="Zhang B."/>
            <person name="Zhang J."/>
            <person name="Zhang H."/>
            <person name="Yang L."/>
            <person name="Zheng W."/>
            <person name="Tian Y."/>
            <person name="Yu Z."/>
            <person name="Xu H.Jr."/>
            <person name="Zheng T."/>
        </authorList>
    </citation>
    <scope>NUCLEOTIDE SEQUENCE [LARGE SCALE GENOMIC DNA]</scope>
    <source>
        <strain evidence="1 2">KD52</strain>
    </source>
</reference>
<protein>
    <submittedName>
        <fullName evidence="1">Uncharacterized protein</fullName>
    </submittedName>
</protein>
<evidence type="ECO:0000313" key="2">
    <source>
        <dbReference type="Proteomes" id="UP000029736"/>
    </source>
</evidence>
<organism evidence="1 2">
    <name type="scientific">Phaeodactylibacter xiamenensis</name>
    <dbReference type="NCBI Taxonomy" id="1524460"/>
    <lineage>
        <taxon>Bacteria</taxon>
        <taxon>Pseudomonadati</taxon>
        <taxon>Bacteroidota</taxon>
        <taxon>Saprospiria</taxon>
        <taxon>Saprospirales</taxon>
        <taxon>Haliscomenobacteraceae</taxon>
        <taxon>Phaeodactylibacter</taxon>
    </lineage>
</organism>
<dbReference type="AlphaFoldDB" id="A0A098S2V4"/>
<keyword evidence="2" id="KW-1185">Reference proteome</keyword>
<evidence type="ECO:0000313" key="1">
    <source>
        <dbReference type="EMBL" id="KGE86460.1"/>
    </source>
</evidence>
<name>A0A098S2V4_9BACT</name>
<dbReference type="STRING" id="1524460.IX84_22040"/>
<proteinExistence type="predicted"/>
<dbReference type="Proteomes" id="UP000029736">
    <property type="component" value="Unassembled WGS sequence"/>
</dbReference>
<sequence length="239" mass="25990">MNNMLKRALEQDMRKKQASGYVARSVAPGVASRLGAQGASQSKVVTPERGANVNMQVPTGQPVVPTSIPNGLAVEESVTVHIDLTGQGLTPAKERIVLFDEGNFFSAANGIASKYPAGSVYIGSSANNLYPSWVGGLCGWTYLFAGIKMDVAAAAGAAASAQLQFQEKMTYHSLNTRDRITSELEVSNFNDPGNYDRDVRVIPLTDRKARFDRETALEFYAYHGLHIILTFWMIGRARD</sequence>
<dbReference type="EMBL" id="JPOS01000079">
    <property type="protein sequence ID" value="KGE86460.1"/>
    <property type="molecule type" value="Genomic_DNA"/>
</dbReference>
<accession>A0A098S2V4</accession>
<dbReference type="RefSeq" id="WP_044225327.1">
    <property type="nucleotide sequence ID" value="NZ_JBKAGJ010000026.1"/>
</dbReference>
<comment type="caution">
    <text evidence="1">The sequence shown here is derived from an EMBL/GenBank/DDBJ whole genome shotgun (WGS) entry which is preliminary data.</text>
</comment>
<gene>
    <name evidence="1" type="ORF">IX84_22040</name>
</gene>